<reference evidence="2" key="1">
    <citation type="submission" date="2020-10" db="EMBL/GenBank/DDBJ databases">
        <authorList>
            <person name="Gilroy R."/>
        </authorList>
    </citation>
    <scope>NUCLEOTIDE SEQUENCE</scope>
    <source>
        <strain evidence="2">10192</strain>
    </source>
</reference>
<reference evidence="2" key="2">
    <citation type="journal article" date="2021" name="PeerJ">
        <title>Extensive microbial diversity within the chicken gut microbiome revealed by metagenomics and culture.</title>
        <authorList>
            <person name="Gilroy R."/>
            <person name="Ravi A."/>
            <person name="Getino M."/>
            <person name="Pursley I."/>
            <person name="Horton D.L."/>
            <person name="Alikhan N.F."/>
            <person name="Baker D."/>
            <person name="Gharbi K."/>
            <person name="Hall N."/>
            <person name="Watson M."/>
            <person name="Adriaenssens E.M."/>
            <person name="Foster-Nyarko E."/>
            <person name="Jarju S."/>
            <person name="Secka A."/>
            <person name="Antonio M."/>
            <person name="Oren A."/>
            <person name="Chaudhuri R.R."/>
            <person name="La Ragione R."/>
            <person name="Hildebrand F."/>
            <person name="Pallen M.J."/>
        </authorList>
    </citation>
    <scope>NUCLEOTIDE SEQUENCE</scope>
    <source>
        <strain evidence="2">10192</strain>
    </source>
</reference>
<proteinExistence type="inferred from homology"/>
<gene>
    <name evidence="2" type="primary">tadA</name>
    <name evidence="2" type="ORF">IAC76_06800</name>
</gene>
<dbReference type="InterPro" id="IPR027417">
    <property type="entry name" value="P-loop_NTPase"/>
</dbReference>
<dbReference type="EMBL" id="JADIND010000148">
    <property type="protein sequence ID" value="MBO8431081.1"/>
    <property type="molecule type" value="Genomic_DNA"/>
</dbReference>
<evidence type="ECO:0000313" key="3">
    <source>
        <dbReference type="Proteomes" id="UP000823632"/>
    </source>
</evidence>
<dbReference type="Gene3D" id="3.40.50.300">
    <property type="entry name" value="P-loop containing nucleotide triphosphate hydrolases"/>
    <property type="match status" value="1"/>
</dbReference>
<organism evidence="2 3">
    <name type="scientific">Candidatus Scatousia excrementipullorum</name>
    <dbReference type="NCBI Taxonomy" id="2840936"/>
    <lineage>
        <taxon>Bacteria</taxon>
        <taxon>Candidatus Scatousia</taxon>
    </lineage>
</organism>
<dbReference type="GO" id="GO:0016887">
    <property type="term" value="F:ATP hydrolysis activity"/>
    <property type="evidence" value="ECO:0007669"/>
    <property type="project" value="InterPro"/>
</dbReference>
<dbReference type="AlphaFoldDB" id="A0A9D9DPC7"/>
<sequence>MALKDRFSNFNSIELPEEGLQPADIQNNEVEEADLGPVFDELALSLSQKVASIPVWFEYSENEQRKLISDFLLYKLENEYSDISFSNEEKEHIISLFMNSVHGFGELDYFISRDDVNAIYVNSDGSIYTGRNYGFVKEDAVLSEAQFEKLYSSIRRKINKPDSLFFGQIRLNKLIITLFSPPVSNEKILFEKLKSEKVDFKFLLNDNSINKDTCEFIKKLITEKKNVLIAGPASSGKTALISAIAREIDLDKRTAILENYPIIHAQNRDCYYIKGLGENGLSDLFNAVSKLKYEYVINDTEYLPVILSEHFQDGYFADIEADSLTQAITKLAGYKIYNEKCTEKQAKAYIASKFNYIFLMQKAEDSLFKISSVAELTLNKSGSLVLTEILKYEDGLYRYNFDEN</sequence>
<comment type="similarity">
    <text evidence="1">Belongs to the GSP E family.</text>
</comment>
<dbReference type="Gene3D" id="3.30.450.380">
    <property type="match status" value="1"/>
</dbReference>
<dbReference type="PANTHER" id="PTHR30486">
    <property type="entry name" value="TWITCHING MOTILITY PROTEIN PILT"/>
    <property type="match status" value="1"/>
</dbReference>
<dbReference type="Proteomes" id="UP000823632">
    <property type="component" value="Unassembled WGS sequence"/>
</dbReference>
<dbReference type="SUPFAM" id="SSF52540">
    <property type="entry name" value="P-loop containing nucleoside triphosphate hydrolases"/>
    <property type="match status" value="2"/>
</dbReference>
<dbReference type="InterPro" id="IPR050921">
    <property type="entry name" value="T4SS_GSP_E_ATPase"/>
</dbReference>
<dbReference type="PANTHER" id="PTHR30486:SF6">
    <property type="entry name" value="TYPE IV PILUS RETRACTATION ATPASE PILT"/>
    <property type="match status" value="1"/>
</dbReference>
<comment type="caution">
    <text evidence="2">The sequence shown here is derived from an EMBL/GenBank/DDBJ whole genome shotgun (WGS) entry which is preliminary data.</text>
</comment>
<name>A0A9D9DPC7_9BACT</name>
<accession>A0A9D9DPC7</accession>
<evidence type="ECO:0000313" key="2">
    <source>
        <dbReference type="EMBL" id="MBO8431081.1"/>
    </source>
</evidence>
<evidence type="ECO:0000256" key="1">
    <source>
        <dbReference type="ARBA" id="ARBA00006611"/>
    </source>
</evidence>
<protein>
    <submittedName>
        <fullName evidence="2">Flp pilus assembly complex ATPase component TadA</fullName>
    </submittedName>
</protein>